<organism evidence="2">
    <name type="scientific">hydrothermal vent metagenome</name>
    <dbReference type="NCBI Taxonomy" id="652676"/>
    <lineage>
        <taxon>unclassified sequences</taxon>
        <taxon>metagenomes</taxon>
        <taxon>ecological metagenomes</taxon>
    </lineage>
</organism>
<protein>
    <submittedName>
        <fullName evidence="2">Uncharacterized protein</fullName>
    </submittedName>
</protein>
<sequence>MSKRIDKEKELREMHDSQASLVNALESIHTLLEKSETKLNAARESLAGSRIDNQKHYNPGASKPHSEPPPESSLAAETDSCESHEEELAVPILEDIVVPGKQQDSLPLFDKADINATTEDIADISEARKQEFIDRLEAIQIEMDDYLNEMLVRCMAGIELELKETLAQKLQQLRDIIEK</sequence>
<reference evidence="2" key="1">
    <citation type="submission" date="2018-06" db="EMBL/GenBank/DDBJ databases">
        <authorList>
            <person name="Zhirakovskaya E."/>
        </authorList>
    </citation>
    <scope>NUCLEOTIDE SEQUENCE</scope>
</reference>
<evidence type="ECO:0000313" key="2">
    <source>
        <dbReference type="EMBL" id="VAX13813.1"/>
    </source>
</evidence>
<feature type="region of interest" description="Disordered" evidence="1">
    <location>
        <begin position="43"/>
        <end position="85"/>
    </location>
</feature>
<evidence type="ECO:0000256" key="1">
    <source>
        <dbReference type="SAM" id="MobiDB-lite"/>
    </source>
</evidence>
<accession>A0A3B1BNQ5</accession>
<proteinExistence type="predicted"/>
<dbReference type="AlphaFoldDB" id="A0A3B1BNQ5"/>
<gene>
    <name evidence="2" type="ORF">MNBD_GAMMA24-571</name>
</gene>
<dbReference type="EMBL" id="UOFZ01000137">
    <property type="protein sequence ID" value="VAX13813.1"/>
    <property type="molecule type" value="Genomic_DNA"/>
</dbReference>
<name>A0A3B1BNQ5_9ZZZZ</name>